<dbReference type="Gene3D" id="3.30.450.20">
    <property type="entry name" value="PAS domain"/>
    <property type="match status" value="1"/>
</dbReference>
<dbReference type="Gene3D" id="3.30.565.10">
    <property type="entry name" value="Histidine kinase-like ATPase, C-terminal domain"/>
    <property type="match status" value="1"/>
</dbReference>
<dbReference type="Pfam" id="PF08448">
    <property type="entry name" value="PAS_4"/>
    <property type="match status" value="1"/>
</dbReference>
<keyword evidence="12" id="KW-0418">Kinase</keyword>
<dbReference type="Proteomes" id="UP000403266">
    <property type="component" value="Unassembled WGS sequence"/>
</dbReference>
<evidence type="ECO:0000256" key="10">
    <source>
        <dbReference type="ARBA" id="ARBA00022737"/>
    </source>
</evidence>
<dbReference type="SUPFAM" id="SSF55874">
    <property type="entry name" value="ATPase domain of HSP90 chaperone/DNA topoisomerase II/histidine kinase"/>
    <property type="match status" value="1"/>
</dbReference>
<keyword evidence="8" id="KW-0288">FMN</keyword>
<dbReference type="SUPFAM" id="SSF55785">
    <property type="entry name" value="PYP-like sensor domain (PAS domain)"/>
    <property type="match status" value="1"/>
</dbReference>
<protein>
    <recommendedName>
        <fullName evidence="3">Blue-light-activated histidine kinase</fullName>
        <ecNumber evidence="2">2.7.13.3</ecNumber>
    </recommendedName>
</protein>
<evidence type="ECO:0000256" key="12">
    <source>
        <dbReference type="ARBA" id="ARBA00022777"/>
    </source>
</evidence>
<evidence type="ECO:0000256" key="14">
    <source>
        <dbReference type="ARBA" id="ARBA00022991"/>
    </source>
</evidence>
<accession>A0A5N7MTL8</accession>
<evidence type="ECO:0000256" key="4">
    <source>
        <dbReference type="ARBA" id="ARBA00022543"/>
    </source>
</evidence>
<dbReference type="Gene3D" id="3.30.450.40">
    <property type="match status" value="1"/>
</dbReference>
<comment type="caution">
    <text evidence="19">The sequence shown here is derived from an EMBL/GenBank/DDBJ whole genome shotgun (WGS) entry which is preliminary data.</text>
</comment>
<dbReference type="InterPro" id="IPR003018">
    <property type="entry name" value="GAF"/>
</dbReference>
<dbReference type="SMART" id="SM00086">
    <property type="entry name" value="PAC"/>
    <property type="match status" value="1"/>
</dbReference>
<dbReference type="PROSITE" id="PS50113">
    <property type="entry name" value="PAC"/>
    <property type="match status" value="1"/>
</dbReference>
<evidence type="ECO:0000256" key="5">
    <source>
        <dbReference type="ARBA" id="ARBA00022553"/>
    </source>
</evidence>
<keyword evidence="15" id="KW-0843">Virulence</keyword>
<sequence>MPIHTSHRSAPDSRILRLLESEKRVLGQVAAGVPIAKVLEELVLAVETEANGELLGSILLLDKQGRHLLHSAAPNLPAAYNDAIHGVEIGEGVGSCGTAAHRGEAVFVTDIATDPLWGAFAELPLAHGLRACWSIPIRGADGRLLGTFGNYYREPRNPTADDLEVIAHVTQTAALVIERHLSDQALRESEGRFRTLVELSPQVVWFCAADGQVTYCNPFWHTFSGLSLEQTRNGGWANLIHPDHRDAIVRRWQRALASLTAFEVEIPFRRSDDGNHRWFVVRARPVHDAKGKVAQWIGIALDIHERKQAEEARELLTGELSHRIKNVFTVVGGLASLTARRHPAAMPFAREFQQRISALASAHEHASPQGLAGSGRHTFQDLVAKLLAPYAGSLHDRFDIAGDDAPIGGHAATALALIIHEQATNAVKYGALSTDVGRIRIEGRRSEDSYRITWSESGGPVVPGPPQRLGFGSRMAIRSSTEQLGGGIEHEWAPEGLVIRLAVPLANLVR</sequence>
<dbReference type="SMART" id="SM00091">
    <property type="entry name" value="PAS"/>
    <property type="match status" value="1"/>
</dbReference>
<evidence type="ECO:0000256" key="6">
    <source>
        <dbReference type="ARBA" id="ARBA00022606"/>
    </source>
</evidence>
<feature type="domain" description="PAC" evidence="18">
    <location>
        <begin position="262"/>
        <end position="315"/>
    </location>
</feature>
<keyword evidence="13" id="KW-0067">ATP-binding</keyword>
<keyword evidence="11" id="KW-0547">Nucleotide-binding</keyword>
<feature type="domain" description="PAS" evidence="17">
    <location>
        <begin position="189"/>
        <end position="259"/>
    </location>
</feature>
<gene>
    <name evidence="19" type="ORF">FS320_36180</name>
</gene>
<evidence type="ECO:0000256" key="7">
    <source>
        <dbReference type="ARBA" id="ARBA00022630"/>
    </source>
</evidence>
<keyword evidence="20" id="KW-1185">Reference proteome</keyword>
<dbReference type="CDD" id="cd00130">
    <property type="entry name" value="PAS"/>
    <property type="match status" value="1"/>
</dbReference>
<keyword evidence="4" id="KW-0600">Photoreceptor protein</keyword>
<dbReference type="SUPFAM" id="SSF55781">
    <property type="entry name" value="GAF domain-like"/>
    <property type="match status" value="1"/>
</dbReference>
<dbReference type="InterPro" id="IPR000014">
    <property type="entry name" value="PAS"/>
</dbReference>
<dbReference type="SMART" id="SM00911">
    <property type="entry name" value="HWE_HK"/>
    <property type="match status" value="1"/>
</dbReference>
<name>A0A5N7MTL8_9HYPH</name>
<evidence type="ECO:0000256" key="11">
    <source>
        <dbReference type="ARBA" id="ARBA00022741"/>
    </source>
</evidence>
<dbReference type="EC" id="2.7.13.3" evidence="2"/>
<dbReference type="Pfam" id="PF13185">
    <property type="entry name" value="GAF_2"/>
    <property type="match status" value="1"/>
</dbReference>
<dbReference type="InterPro" id="IPR035965">
    <property type="entry name" value="PAS-like_dom_sf"/>
</dbReference>
<keyword evidence="10" id="KW-0677">Repeat</keyword>
<dbReference type="GO" id="GO:0009881">
    <property type="term" value="F:photoreceptor activity"/>
    <property type="evidence" value="ECO:0007669"/>
    <property type="project" value="UniProtKB-KW"/>
</dbReference>
<dbReference type="GO" id="GO:0005524">
    <property type="term" value="F:ATP binding"/>
    <property type="evidence" value="ECO:0007669"/>
    <property type="project" value="UniProtKB-KW"/>
</dbReference>
<organism evidence="19 20">
    <name type="scientific">Microvirga tunisiensis</name>
    <dbReference type="NCBI Taxonomy" id="2108360"/>
    <lineage>
        <taxon>Bacteria</taxon>
        <taxon>Pseudomonadati</taxon>
        <taxon>Pseudomonadota</taxon>
        <taxon>Alphaproteobacteria</taxon>
        <taxon>Hyphomicrobiales</taxon>
        <taxon>Methylobacteriaceae</taxon>
        <taxon>Microvirga</taxon>
    </lineage>
</organism>
<dbReference type="InterPro" id="IPR013656">
    <property type="entry name" value="PAS_4"/>
</dbReference>
<dbReference type="RefSeq" id="WP_152717177.1">
    <property type="nucleotide sequence ID" value="NZ_VOSJ01000378.1"/>
</dbReference>
<dbReference type="SMART" id="SM00065">
    <property type="entry name" value="GAF"/>
    <property type="match status" value="1"/>
</dbReference>
<evidence type="ECO:0000259" key="18">
    <source>
        <dbReference type="PROSITE" id="PS50113"/>
    </source>
</evidence>
<evidence type="ECO:0000256" key="1">
    <source>
        <dbReference type="ARBA" id="ARBA00000085"/>
    </source>
</evidence>
<dbReference type="GO" id="GO:0004673">
    <property type="term" value="F:protein histidine kinase activity"/>
    <property type="evidence" value="ECO:0007669"/>
    <property type="project" value="UniProtKB-EC"/>
</dbReference>
<dbReference type="InterPro" id="IPR000700">
    <property type="entry name" value="PAS-assoc_C"/>
</dbReference>
<dbReference type="FunFam" id="3.30.450.20:FF:000099">
    <property type="entry name" value="Sensory box sensor histidine kinase"/>
    <property type="match status" value="1"/>
</dbReference>
<dbReference type="AlphaFoldDB" id="A0A5N7MTL8"/>
<keyword evidence="6" id="KW-0716">Sensory transduction</keyword>
<evidence type="ECO:0000256" key="8">
    <source>
        <dbReference type="ARBA" id="ARBA00022643"/>
    </source>
</evidence>
<evidence type="ECO:0000259" key="17">
    <source>
        <dbReference type="PROSITE" id="PS50112"/>
    </source>
</evidence>
<dbReference type="InterPro" id="IPR001610">
    <property type="entry name" value="PAC"/>
</dbReference>
<evidence type="ECO:0000256" key="15">
    <source>
        <dbReference type="ARBA" id="ARBA00023026"/>
    </source>
</evidence>
<dbReference type="PANTHER" id="PTHR41523">
    <property type="entry name" value="TWO-COMPONENT SYSTEM SENSOR PROTEIN"/>
    <property type="match status" value="1"/>
</dbReference>
<proteinExistence type="predicted"/>
<evidence type="ECO:0000256" key="13">
    <source>
        <dbReference type="ARBA" id="ARBA00022840"/>
    </source>
</evidence>
<dbReference type="OrthoDB" id="341208at2"/>
<evidence type="ECO:0000256" key="9">
    <source>
        <dbReference type="ARBA" id="ARBA00022679"/>
    </source>
</evidence>
<keyword evidence="16" id="KW-0675">Receptor</keyword>
<dbReference type="PROSITE" id="PS50112">
    <property type="entry name" value="PAS"/>
    <property type="match status" value="1"/>
</dbReference>
<dbReference type="EMBL" id="VOSK01000347">
    <property type="protein sequence ID" value="MPR30331.1"/>
    <property type="molecule type" value="Genomic_DNA"/>
</dbReference>
<evidence type="ECO:0000256" key="16">
    <source>
        <dbReference type="ARBA" id="ARBA00023170"/>
    </source>
</evidence>
<evidence type="ECO:0000256" key="3">
    <source>
        <dbReference type="ARBA" id="ARBA00021740"/>
    </source>
</evidence>
<dbReference type="InterPro" id="IPR029016">
    <property type="entry name" value="GAF-like_dom_sf"/>
</dbReference>
<evidence type="ECO:0000313" key="19">
    <source>
        <dbReference type="EMBL" id="MPR30331.1"/>
    </source>
</evidence>
<keyword evidence="9" id="KW-0808">Transferase</keyword>
<reference evidence="19 20" key="1">
    <citation type="journal article" date="2019" name="Syst. Appl. Microbiol.">
        <title>Microvirga tunisiensis sp. nov., a root nodule symbiotic bacterium isolated from Lupinus micranthus and L. luteus grown in Northern Tunisia.</title>
        <authorList>
            <person name="Msaddak A."/>
            <person name="Rejili M."/>
            <person name="Duran D."/>
            <person name="Mars M."/>
            <person name="Palacios J.M."/>
            <person name="Ruiz-Argueso T."/>
            <person name="Rey L."/>
            <person name="Imperial J."/>
        </authorList>
    </citation>
    <scope>NUCLEOTIDE SEQUENCE [LARGE SCALE GENOMIC DNA]</scope>
    <source>
        <strain evidence="19 20">Lmie10</strain>
    </source>
</reference>
<dbReference type="InterPro" id="IPR011102">
    <property type="entry name" value="Sig_transdc_His_kinase_HWE"/>
</dbReference>
<dbReference type="NCBIfam" id="TIGR00229">
    <property type="entry name" value="sensory_box"/>
    <property type="match status" value="1"/>
</dbReference>
<evidence type="ECO:0000313" key="20">
    <source>
        <dbReference type="Proteomes" id="UP000403266"/>
    </source>
</evidence>
<keyword evidence="5" id="KW-0597">Phosphoprotein</keyword>
<keyword evidence="7" id="KW-0285">Flavoprotein</keyword>
<keyword evidence="14" id="KW-0157">Chromophore</keyword>
<evidence type="ECO:0000256" key="2">
    <source>
        <dbReference type="ARBA" id="ARBA00012438"/>
    </source>
</evidence>
<dbReference type="Pfam" id="PF07536">
    <property type="entry name" value="HWE_HK"/>
    <property type="match status" value="1"/>
</dbReference>
<dbReference type="InterPro" id="IPR036890">
    <property type="entry name" value="HATPase_C_sf"/>
</dbReference>
<comment type="catalytic activity">
    <reaction evidence="1">
        <text>ATP + protein L-histidine = ADP + protein N-phospho-L-histidine.</text>
        <dbReference type="EC" id="2.7.13.3"/>
    </reaction>
</comment>
<dbReference type="PANTHER" id="PTHR41523:SF8">
    <property type="entry name" value="ETHYLENE RESPONSE SENSOR PROTEIN"/>
    <property type="match status" value="1"/>
</dbReference>